<feature type="compositionally biased region" description="Low complexity" evidence="1">
    <location>
        <begin position="149"/>
        <end position="160"/>
    </location>
</feature>
<evidence type="ECO:0000313" key="2">
    <source>
        <dbReference type="EMBL" id="CAG7722787.1"/>
    </source>
</evidence>
<dbReference type="PANTHER" id="PTHR22954:SF3">
    <property type="entry name" value="PROTEIN CBG08539"/>
    <property type="match status" value="1"/>
</dbReference>
<feature type="region of interest" description="Disordered" evidence="1">
    <location>
        <begin position="138"/>
        <end position="160"/>
    </location>
</feature>
<proteinExistence type="predicted"/>
<dbReference type="Proteomes" id="UP000708208">
    <property type="component" value="Unassembled WGS sequence"/>
</dbReference>
<sequence>MTAVVDACKATRTYLKGRITSLLKKASKCGADTVDVEVFNEMKTKSTDLKIQTEENYQEHIAAAAPDTYDEVTRHYQEMQDKLDDVDVFLQTCAQRFRQQKLVEEGKIRNENIQLELQKLHLAEKKLQVEKELEEKRIEKGVQGIPNNSQQPPQRPKLPQLSLPKFDGKFEEWLPFRDRYNQAVHIRSDLSGEEKFAYLLAALQGKAADAIKAIPLSNENYGPAYERVVKLFEHVREIAFKQ</sequence>
<accession>A0A8J2JP92</accession>
<dbReference type="AlphaFoldDB" id="A0A8J2JP92"/>
<dbReference type="PANTHER" id="PTHR22954">
    <property type="entry name" value="RETROVIRAL PROTEASE-RELATED"/>
    <property type="match status" value="1"/>
</dbReference>
<reference evidence="2" key="1">
    <citation type="submission" date="2021-06" db="EMBL/GenBank/DDBJ databases">
        <authorList>
            <person name="Hodson N. C."/>
            <person name="Mongue J. A."/>
            <person name="Jaron S. K."/>
        </authorList>
    </citation>
    <scope>NUCLEOTIDE SEQUENCE</scope>
</reference>
<protein>
    <submittedName>
        <fullName evidence="2">Uncharacterized protein</fullName>
    </submittedName>
</protein>
<comment type="caution">
    <text evidence="2">The sequence shown here is derived from an EMBL/GenBank/DDBJ whole genome shotgun (WGS) entry which is preliminary data.</text>
</comment>
<organism evidence="2 3">
    <name type="scientific">Allacma fusca</name>
    <dbReference type="NCBI Taxonomy" id="39272"/>
    <lineage>
        <taxon>Eukaryota</taxon>
        <taxon>Metazoa</taxon>
        <taxon>Ecdysozoa</taxon>
        <taxon>Arthropoda</taxon>
        <taxon>Hexapoda</taxon>
        <taxon>Collembola</taxon>
        <taxon>Symphypleona</taxon>
        <taxon>Sminthuridae</taxon>
        <taxon>Allacma</taxon>
    </lineage>
</organism>
<evidence type="ECO:0000313" key="3">
    <source>
        <dbReference type="Proteomes" id="UP000708208"/>
    </source>
</evidence>
<dbReference type="EMBL" id="CAJVCH010092374">
    <property type="protein sequence ID" value="CAG7722787.1"/>
    <property type="molecule type" value="Genomic_DNA"/>
</dbReference>
<dbReference type="Pfam" id="PF03564">
    <property type="entry name" value="DUF1759"/>
    <property type="match status" value="1"/>
</dbReference>
<keyword evidence="3" id="KW-1185">Reference proteome</keyword>
<dbReference type="InterPro" id="IPR005312">
    <property type="entry name" value="DUF1759"/>
</dbReference>
<dbReference type="OrthoDB" id="7444419at2759"/>
<name>A0A8J2JP92_9HEXA</name>
<gene>
    <name evidence="2" type="ORF">AFUS01_LOCUS11902</name>
</gene>
<evidence type="ECO:0000256" key="1">
    <source>
        <dbReference type="SAM" id="MobiDB-lite"/>
    </source>
</evidence>